<dbReference type="GO" id="GO:0016324">
    <property type="term" value="C:apical plasma membrane"/>
    <property type="evidence" value="ECO:0007669"/>
    <property type="project" value="TreeGrafter"/>
</dbReference>
<sequence>MVAMNVVATEGSGVNRPKHEPRLGSYIYLLATMASSCNRWILFGYDTGIVSSAMLYVPKNGDLRPMDNLWTEVIVSITPGMAGLSALLAGNFSDKYGRRK</sequence>
<evidence type="ECO:0000256" key="1">
    <source>
        <dbReference type="ARBA" id="ARBA00004141"/>
    </source>
</evidence>
<dbReference type="PANTHER" id="PTHR48020">
    <property type="entry name" value="PROTON MYO-INOSITOL COTRANSPORTER"/>
    <property type="match status" value="1"/>
</dbReference>
<dbReference type="PROSITE" id="PS50850">
    <property type="entry name" value="MFS"/>
    <property type="match status" value="1"/>
</dbReference>
<dbReference type="SUPFAM" id="SSF103473">
    <property type="entry name" value="MFS general substrate transporter"/>
    <property type="match status" value="1"/>
</dbReference>
<name>A0A915DC62_9BILA</name>
<keyword evidence="3" id="KW-0472">Membrane</keyword>
<evidence type="ECO:0000256" key="3">
    <source>
        <dbReference type="SAM" id="Phobius"/>
    </source>
</evidence>
<dbReference type="InterPro" id="IPR036259">
    <property type="entry name" value="MFS_trans_sf"/>
</dbReference>
<feature type="transmembrane region" description="Helical" evidence="3">
    <location>
        <begin position="40"/>
        <end position="57"/>
    </location>
</feature>
<evidence type="ECO:0000313" key="5">
    <source>
        <dbReference type="Proteomes" id="UP000887574"/>
    </source>
</evidence>
<dbReference type="Gene3D" id="1.20.1250.20">
    <property type="entry name" value="MFS general substrate transporter like domains"/>
    <property type="match status" value="1"/>
</dbReference>
<protein>
    <submittedName>
        <fullName evidence="6">Major facilitator superfamily (MFS) profile domain-containing protein</fullName>
    </submittedName>
</protein>
<evidence type="ECO:0000259" key="4">
    <source>
        <dbReference type="PROSITE" id="PS50850"/>
    </source>
</evidence>
<accession>A0A915DC62</accession>
<keyword evidence="5" id="KW-1185">Reference proteome</keyword>
<evidence type="ECO:0000313" key="6">
    <source>
        <dbReference type="WBParaSite" id="jg17878"/>
    </source>
</evidence>
<proteinExistence type="predicted"/>
<feature type="domain" description="Major facilitator superfamily (MFS) profile" evidence="4">
    <location>
        <begin position="32"/>
        <end position="100"/>
    </location>
</feature>
<dbReference type="Proteomes" id="UP000887574">
    <property type="component" value="Unplaced"/>
</dbReference>
<reference evidence="6" key="1">
    <citation type="submission" date="2022-11" db="UniProtKB">
        <authorList>
            <consortium name="WormBaseParasite"/>
        </authorList>
    </citation>
    <scope>IDENTIFICATION</scope>
</reference>
<dbReference type="InterPro" id="IPR020846">
    <property type="entry name" value="MFS_dom"/>
</dbReference>
<dbReference type="GO" id="GO:0005366">
    <property type="term" value="F:myo-inositol:proton symporter activity"/>
    <property type="evidence" value="ECO:0007669"/>
    <property type="project" value="TreeGrafter"/>
</dbReference>
<comment type="subcellular location">
    <subcellularLocation>
        <location evidence="1">Membrane</location>
        <topology evidence="1">Multi-pass membrane protein</topology>
    </subcellularLocation>
</comment>
<keyword evidence="2" id="KW-0813">Transport</keyword>
<dbReference type="WBParaSite" id="jg17878">
    <property type="protein sequence ID" value="jg17878"/>
    <property type="gene ID" value="jg17878"/>
</dbReference>
<evidence type="ECO:0000256" key="2">
    <source>
        <dbReference type="ARBA" id="ARBA00022448"/>
    </source>
</evidence>
<keyword evidence="3" id="KW-0812">Transmembrane</keyword>
<feature type="transmembrane region" description="Helical" evidence="3">
    <location>
        <begin position="69"/>
        <end position="90"/>
    </location>
</feature>
<dbReference type="AlphaFoldDB" id="A0A915DC62"/>
<keyword evidence="3" id="KW-1133">Transmembrane helix</keyword>
<dbReference type="InterPro" id="IPR050814">
    <property type="entry name" value="Myo-inositol_Transporter"/>
</dbReference>
<organism evidence="5 6">
    <name type="scientific">Ditylenchus dipsaci</name>
    <dbReference type="NCBI Taxonomy" id="166011"/>
    <lineage>
        <taxon>Eukaryota</taxon>
        <taxon>Metazoa</taxon>
        <taxon>Ecdysozoa</taxon>
        <taxon>Nematoda</taxon>
        <taxon>Chromadorea</taxon>
        <taxon>Rhabditida</taxon>
        <taxon>Tylenchina</taxon>
        <taxon>Tylenchomorpha</taxon>
        <taxon>Sphaerularioidea</taxon>
        <taxon>Anguinidae</taxon>
        <taxon>Anguininae</taxon>
        <taxon>Ditylenchus</taxon>
    </lineage>
</organism>
<dbReference type="PANTHER" id="PTHR48020:SF12">
    <property type="entry name" value="PROTON MYO-INOSITOL COTRANSPORTER"/>
    <property type="match status" value="1"/>
</dbReference>